<accession>U5QLP5</accession>
<evidence type="ECO:0000313" key="1">
    <source>
        <dbReference type="EMBL" id="AGY58610.1"/>
    </source>
</evidence>
<name>U5QLP5_GLOK1</name>
<organism evidence="1 2">
    <name type="scientific">Gloeobacter kilaueensis (strain ATCC BAA-2537 / CCAP 1431/1 / ULC 316 / JS1)</name>
    <dbReference type="NCBI Taxonomy" id="1183438"/>
    <lineage>
        <taxon>Bacteria</taxon>
        <taxon>Bacillati</taxon>
        <taxon>Cyanobacteriota</taxon>
        <taxon>Cyanophyceae</taxon>
        <taxon>Gloeobacterales</taxon>
        <taxon>Gloeobacteraceae</taxon>
        <taxon>Gloeobacter</taxon>
    </lineage>
</organism>
<dbReference type="HOGENOM" id="CLU_2990299_0_0_3"/>
<dbReference type="AlphaFoldDB" id="U5QLP5"/>
<dbReference type="KEGG" id="glj:GKIL_2364"/>
<gene>
    <name evidence="1" type="ORF">GKIL_2364</name>
</gene>
<sequence>MRAIFRRTEKYSISGGTIYDLAIAQAGIKVQVDRIVTLNDRHFKLFGPDVAKLLIIS</sequence>
<protein>
    <recommendedName>
        <fullName evidence="3">PIN domain-containing protein</fullName>
    </recommendedName>
</protein>
<dbReference type="EMBL" id="CP003587">
    <property type="protein sequence ID" value="AGY58610.1"/>
    <property type="molecule type" value="Genomic_DNA"/>
</dbReference>
<evidence type="ECO:0000313" key="2">
    <source>
        <dbReference type="Proteomes" id="UP000017396"/>
    </source>
</evidence>
<reference evidence="1 2" key="1">
    <citation type="journal article" date="2013" name="PLoS ONE">
        <title>Cultivation and Complete Genome Sequencing of Gloeobacter kilaueensis sp. nov., from a Lava Cave in Kilauea Caldera, Hawai'i.</title>
        <authorList>
            <person name="Saw J.H."/>
            <person name="Schatz M."/>
            <person name="Brown M.V."/>
            <person name="Kunkel D.D."/>
            <person name="Foster J.S."/>
            <person name="Shick H."/>
            <person name="Christensen S."/>
            <person name="Hou S."/>
            <person name="Wan X."/>
            <person name="Donachie S.P."/>
        </authorList>
    </citation>
    <scope>NUCLEOTIDE SEQUENCE [LARGE SCALE GENOMIC DNA]</scope>
    <source>
        <strain evidence="2">JS</strain>
    </source>
</reference>
<dbReference type="STRING" id="1183438.GKIL_2364"/>
<dbReference type="Proteomes" id="UP000017396">
    <property type="component" value="Chromosome"/>
</dbReference>
<proteinExistence type="predicted"/>
<evidence type="ECO:0008006" key="3">
    <source>
        <dbReference type="Google" id="ProtNLM"/>
    </source>
</evidence>
<keyword evidence="2" id="KW-1185">Reference proteome</keyword>